<reference evidence="1 2" key="1">
    <citation type="submission" date="2024-10" db="EMBL/GenBank/DDBJ databases">
        <authorList>
            <person name="Kim D."/>
        </authorList>
    </citation>
    <scope>NUCLEOTIDE SEQUENCE [LARGE SCALE GENOMIC DNA]</scope>
    <source>
        <strain evidence="1">BH-2024</strain>
    </source>
</reference>
<gene>
    <name evidence="1" type="ORF">niasHT_025210</name>
</gene>
<organism evidence="1 2">
    <name type="scientific">Heterodera trifolii</name>
    <dbReference type="NCBI Taxonomy" id="157864"/>
    <lineage>
        <taxon>Eukaryota</taxon>
        <taxon>Metazoa</taxon>
        <taxon>Ecdysozoa</taxon>
        <taxon>Nematoda</taxon>
        <taxon>Chromadorea</taxon>
        <taxon>Rhabditida</taxon>
        <taxon>Tylenchina</taxon>
        <taxon>Tylenchomorpha</taxon>
        <taxon>Tylenchoidea</taxon>
        <taxon>Heteroderidae</taxon>
        <taxon>Heteroderinae</taxon>
        <taxon>Heterodera</taxon>
    </lineage>
</organism>
<proteinExistence type="predicted"/>
<comment type="caution">
    <text evidence="1">The sequence shown here is derived from an EMBL/GenBank/DDBJ whole genome shotgun (WGS) entry which is preliminary data.</text>
</comment>
<dbReference type="AlphaFoldDB" id="A0ABD2JLY0"/>
<dbReference type="EMBL" id="JBICBT010000942">
    <property type="protein sequence ID" value="KAL3091448.1"/>
    <property type="molecule type" value="Genomic_DNA"/>
</dbReference>
<evidence type="ECO:0000313" key="1">
    <source>
        <dbReference type="EMBL" id="KAL3091448.1"/>
    </source>
</evidence>
<accession>A0ABD2JLY0</accession>
<evidence type="ECO:0000313" key="2">
    <source>
        <dbReference type="Proteomes" id="UP001620626"/>
    </source>
</evidence>
<dbReference type="Proteomes" id="UP001620626">
    <property type="component" value="Unassembled WGS sequence"/>
</dbReference>
<dbReference type="Gene3D" id="3.40.50.2000">
    <property type="entry name" value="Glycogen Phosphorylase B"/>
    <property type="match status" value="1"/>
</dbReference>
<keyword evidence="2" id="KW-1185">Reference proteome</keyword>
<protein>
    <submittedName>
        <fullName evidence="1">Uncharacterized protein</fullName>
    </submittedName>
</protein>
<name>A0ABD2JLY0_9BILA</name>
<sequence length="142" mass="15989">MTYELMDRITCREIRTAGMEEALLFHGVLVGTFPLSANCGHNRHPKSADVSVFPLYLMGHLSKMKQSERNADGPSQNKGIFVSHCGMEQSVFWRGVFHGVPIRFALVPFIMDQYYNAELMAFSADWAGSFTGKMTSKQCKMN</sequence>